<comment type="caution">
    <text evidence="2">The sequence shown here is derived from an EMBL/GenBank/DDBJ whole genome shotgun (WGS) entry which is preliminary data.</text>
</comment>
<dbReference type="EMBL" id="JAFEMO010000007">
    <property type="protein sequence ID" value="KAH7568357.1"/>
    <property type="molecule type" value="Genomic_DNA"/>
</dbReference>
<dbReference type="Proteomes" id="UP000827721">
    <property type="component" value="Unassembled WGS sequence"/>
</dbReference>
<evidence type="ECO:0000256" key="1">
    <source>
        <dbReference type="SAM" id="Phobius"/>
    </source>
</evidence>
<feature type="transmembrane region" description="Helical" evidence="1">
    <location>
        <begin position="156"/>
        <end position="177"/>
    </location>
</feature>
<proteinExistence type="predicted"/>
<evidence type="ECO:0000313" key="3">
    <source>
        <dbReference type="Proteomes" id="UP000827721"/>
    </source>
</evidence>
<keyword evidence="1" id="KW-0472">Membrane</keyword>
<keyword evidence="3" id="KW-1185">Reference proteome</keyword>
<protein>
    <submittedName>
        <fullName evidence="2">Uncharacterized protein</fullName>
    </submittedName>
</protein>
<gene>
    <name evidence="2" type="ORF">JRO89_XS07G0281100</name>
</gene>
<name>A0ABQ8HVG2_9ROSI</name>
<keyword evidence="1" id="KW-0812">Transmembrane</keyword>
<accession>A0ABQ8HVG2</accession>
<evidence type="ECO:0000313" key="2">
    <source>
        <dbReference type="EMBL" id="KAH7568357.1"/>
    </source>
</evidence>
<keyword evidence="1" id="KW-1133">Transmembrane helix</keyword>
<reference evidence="2 3" key="1">
    <citation type="submission" date="2021-02" db="EMBL/GenBank/DDBJ databases">
        <title>Plant Genome Project.</title>
        <authorList>
            <person name="Zhang R.-G."/>
        </authorList>
    </citation>
    <scope>NUCLEOTIDE SEQUENCE [LARGE SCALE GENOMIC DNA]</scope>
    <source>
        <tissue evidence="2">Leaves</tissue>
    </source>
</reference>
<sequence length="200" mass="22589">MVPYECCANSGTVYGRCFKFRGYLTVRGDRVYKDGISIDLDHVVLGYRGCSNVKLLEDDSATCSVKFETPDEGQNCNVKCCGVCPVYADREIIQPGIYVGKFGSTNQFSGETMVEGHIEKMEHHRKRKSAHFINNKVSLLHLTLLKGVDVLHCYCWSFLVCLFGGLCVFGLLGLLVLHLSTRCEIYLSYHVQNMRVDLLW</sequence>
<organism evidence="2 3">
    <name type="scientific">Xanthoceras sorbifolium</name>
    <dbReference type="NCBI Taxonomy" id="99658"/>
    <lineage>
        <taxon>Eukaryota</taxon>
        <taxon>Viridiplantae</taxon>
        <taxon>Streptophyta</taxon>
        <taxon>Embryophyta</taxon>
        <taxon>Tracheophyta</taxon>
        <taxon>Spermatophyta</taxon>
        <taxon>Magnoliopsida</taxon>
        <taxon>eudicotyledons</taxon>
        <taxon>Gunneridae</taxon>
        <taxon>Pentapetalae</taxon>
        <taxon>rosids</taxon>
        <taxon>malvids</taxon>
        <taxon>Sapindales</taxon>
        <taxon>Sapindaceae</taxon>
        <taxon>Xanthoceroideae</taxon>
        <taxon>Xanthoceras</taxon>
    </lineage>
</organism>